<evidence type="ECO:0000259" key="4">
    <source>
        <dbReference type="Pfam" id="PF01494"/>
    </source>
</evidence>
<feature type="domain" description="FAD-binding" evidence="4">
    <location>
        <begin position="7"/>
        <end position="369"/>
    </location>
</feature>
<keyword evidence="2" id="KW-0274">FAD</keyword>
<dbReference type="PANTHER" id="PTHR43476">
    <property type="entry name" value="3-(3-HYDROXY-PHENYL)PROPIONATE/3-HYDROXYCINNAMIC ACID HYDROXYLASE"/>
    <property type="match status" value="1"/>
</dbReference>
<comment type="caution">
    <text evidence="5">The sequence shown here is derived from an EMBL/GenBank/DDBJ whole genome shotgun (WGS) entry which is preliminary data.</text>
</comment>
<protein>
    <recommendedName>
        <fullName evidence="4">FAD-binding domain-containing protein</fullName>
    </recommendedName>
</protein>
<dbReference type="EMBL" id="JAJVDC020000094">
    <property type="protein sequence ID" value="KAL1625504.1"/>
    <property type="molecule type" value="Genomic_DNA"/>
</dbReference>
<accession>A0ABR3SNA5</accession>
<dbReference type="Gene3D" id="3.50.50.60">
    <property type="entry name" value="FAD/NAD(P)-binding domain"/>
    <property type="match status" value="1"/>
</dbReference>
<dbReference type="InterPro" id="IPR002938">
    <property type="entry name" value="FAD-bd"/>
</dbReference>
<dbReference type="SUPFAM" id="SSF51905">
    <property type="entry name" value="FAD/NAD(P)-binding domain"/>
    <property type="match status" value="1"/>
</dbReference>
<sequence length="544" mass="60555">MGGALYDCDVAVVGAGPVGMLTALLLHQLGNSVQILERRPERWNLPRAVTCYSQVNRILQALGVLDEVLEAKAIYPFRPHLADHCEWVGADGTVVAKIPFNGTLSRGGLDVVYGMNQMLFDQVMEKICIERGIPVKRGAEVIGVDDHGGHVEVIWRRYTSKDEVNVVRHTERTTALFAVGCDGARSAVREAAGIHFLPQSKGQYRWLVLDVVPEPDTGSYDWKDTGFFRQYNLPERPCTSAPSLGFRRRIEFMLLPHEPSEIVASDEFVWSLIEPWGCTPTNAKLLRRTVFSPKGGWVDHFSRGRVVLAGDSAHNTPQFLGAGANTGLRDAKSLAWRLDLAVKHPTLNFARLFDDYSVEQHGIAEKLVTMALDVERMIAVTDPEEARLRDLRLSQAPIADGYPDVEALGPPGMYLRDEESVRAGLDSGGNLFIHDVVVYQGRRGPFDTVLGQGWILLGAEPEDPAAALGEQTRLRYKDAFEGSAFRLSGDGGFEDVSGRYTEWFRRNEAFAVLLRPDFYIYAIAKRKEEVDFVVRSALDHVFTK</sequence>
<organism evidence="5 6">
    <name type="scientific">Neofusicoccum ribis</name>
    <dbReference type="NCBI Taxonomy" id="45134"/>
    <lineage>
        <taxon>Eukaryota</taxon>
        <taxon>Fungi</taxon>
        <taxon>Dikarya</taxon>
        <taxon>Ascomycota</taxon>
        <taxon>Pezizomycotina</taxon>
        <taxon>Dothideomycetes</taxon>
        <taxon>Dothideomycetes incertae sedis</taxon>
        <taxon>Botryosphaeriales</taxon>
        <taxon>Botryosphaeriaceae</taxon>
        <taxon>Neofusicoccum</taxon>
    </lineage>
</organism>
<keyword evidence="1" id="KW-0285">Flavoprotein</keyword>
<dbReference type="PRINTS" id="PR00420">
    <property type="entry name" value="RNGMNOXGNASE"/>
</dbReference>
<dbReference type="Pfam" id="PF01494">
    <property type="entry name" value="FAD_binding_3"/>
    <property type="match status" value="1"/>
</dbReference>
<evidence type="ECO:0000256" key="1">
    <source>
        <dbReference type="ARBA" id="ARBA00022630"/>
    </source>
</evidence>
<gene>
    <name evidence="5" type="ORF">SLS56_007326</name>
</gene>
<dbReference type="InterPro" id="IPR050631">
    <property type="entry name" value="PheA/TfdB_FAD_monoxygenase"/>
</dbReference>
<evidence type="ECO:0000256" key="2">
    <source>
        <dbReference type="ARBA" id="ARBA00022827"/>
    </source>
</evidence>
<keyword evidence="3" id="KW-0560">Oxidoreductase</keyword>
<keyword evidence="6" id="KW-1185">Reference proteome</keyword>
<dbReference type="PANTHER" id="PTHR43476:SF3">
    <property type="entry name" value="FAD-BINDING MONOOXYGENASE"/>
    <property type="match status" value="1"/>
</dbReference>
<reference evidence="5 6" key="1">
    <citation type="submission" date="2024-02" db="EMBL/GenBank/DDBJ databases">
        <title>De novo assembly and annotation of 12 fungi associated with fruit tree decline syndrome in Ontario, Canada.</title>
        <authorList>
            <person name="Sulman M."/>
            <person name="Ellouze W."/>
            <person name="Ilyukhin E."/>
        </authorList>
    </citation>
    <scope>NUCLEOTIDE SEQUENCE [LARGE SCALE GENOMIC DNA]</scope>
    <source>
        <strain evidence="5 6">M1-105</strain>
    </source>
</reference>
<dbReference type="Gene3D" id="3.30.70.2450">
    <property type="match status" value="1"/>
</dbReference>
<name>A0ABR3SNA5_9PEZI</name>
<evidence type="ECO:0000313" key="5">
    <source>
        <dbReference type="EMBL" id="KAL1625504.1"/>
    </source>
</evidence>
<evidence type="ECO:0000313" key="6">
    <source>
        <dbReference type="Proteomes" id="UP001521116"/>
    </source>
</evidence>
<evidence type="ECO:0000256" key="3">
    <source>
        <dbReference type="ARBA" id="ARBA00023002"/>
    </source>
</evidence>
<dbReference type="Proteomes" id="UP001521116">
    <property type="component" value="Unassembled WGS sequence"/>
</dbReference>
<proteinExistence type="predicted"/>
<dbReference type="InterPro" id="IPR036188">
    <property type="entry name" value="FAD/NAD-bd_sf"/>
</dbReference>